<dbReference type="Gene3D" id="2.160.20.120">
    <property type="match status" value="1"/>
</dbReference>
<dbReference type="InterPro" id="IPR021255">
    <property type="entry name" value="DUF2807"/>
</dbReference>
<proteinExistence type="predicted"/>
<organism evidence="2 3">
    <name type="scientific">Pedobacter ginsenosidimutans</name>
    <dbReference type="NCBI Taxonomy" id="687842"/>
    <lineage>
        <taxon>Bacteria</taxon>
        <taxon>Pseudomonadati</taxon>
        <taxon>Bacteroidota</taxon>
        <taxon>Sphingobacteriia</taxon>
        <taxon>Sphingobacteriales</taxon>
        <taxon>Sphingobacteriaceae</taxon>
        <taxon>Pedobacter</taxon>
    </lineage>
</organism>
<gene>
    <name evidence="2" type="ORF">ASU31_12785</name>
</gene>
<protein>
    <recommendedName>
        <fullName evidence="1">Putative auto-transporter adhesin head GIN domain-containing protein</fullName>
    </recommendedName>
</protein>
<dbReference type="Pfam" id="PF10988">
    <property type="entry name" value="DUF2807"/>
    <property type="match status" value="1"/>
</dbReference>
<accession>A0A0T5VPN4</accession>
<dbReference type="EMBL" id="LMZQ01000007">
    <property type="protein sequence ID" value="KRT15854.1"/>
    <property type="molecule type" value="Genomic_DNA"/>
</dbReference>
<evidence type="ECO:0000313" key="3">
    <source>
        <dbReference type="Proteomes" id="UP000051950"/>
    </source>
</evidence>
<evidence type="ECO:0000259" key="1">
    <source>
        <dbReference type="Pfam" id="PF10988"/>
    </source>
</evidence>
<reference evidence="2 3" key="1">
    <citation type="submission" date="2015-11" db="EMBL/GenBank/DDBJ databases">
        <title>Sequence of Pedobacter ginsenosidimutans.</title>
        <authorList>
            <person name="Carson E."/>
            <person name="Keyser V."/>
            <person name="Newman J."/>
            <person name="Miller J."/>
        </authorList>
    </citation>
    <scope>NUCLEOTIDE SEQUENCE [LARGE SCALE GENOMIC DNA]</scope>
    <source>
        <strain evidence="2 3">KACC 14530</strain>
    </source>
</reference>
<sequence length="220" mass="23718">MVASYLQNNHKILIKNINNSIMKTSIKTLTKSVLAAIVLTSAIFSTSVMAGEKQPIKMSAPKNISQVIVSGNVEITLIQGEKESVSYNDDNTGKVKVIQDGHALKISSVDRNMAKITVYVNNIYRVQASENAVVKTAGKLDAKYLQLFLKGNAVAEIDSDTESLYTVIEGRADLKLSGATGEHILVMGSTPKLNLDRFAAMKTQISSPVTSTEQTASLAK</sequence>
<feature type="domain" description="Putative auto-transporter adhesin head GIN" evidence="1">
    <location>
        <begin position="65"/>
        <end position="206"/>
    </location>
</feature>
<dbReference type="AlphaFoldDB" id="A0A0T5VPN4"/>
<comment type="caution">
    <text evidence="2">The sequence shown here is derived from an EMBL/GenBank/DDBJ whole genome shotgun (WGS) entry which is preliminary data.</text>
</comment>
<dbReference type="Proteomes" id="UP000051950">
    <property type="component" value="Unassembled WGS sequence"/>
</dbReference>
<keyword evidence="3" id="KW-1185">Reference proteome</keyword>
<evidence type="ECO:0000313" key="2">
    <source>
        <dbReference type="EMBL" id="KRT15854.1"/>
    </source>
</evidence>
<name>A0A0T5VPN4_9SPHI</name>